<keyword evidence="4" id="KW-1185">Reference proteome</keyword>
<protein>
    <submittedName>
        <fullName evidence="3">Dynamin family protein</fullName>
    </submittedName>
</protein>
<feature type="domain" description="Dynamin N-terminal" evidence="2">
    <location>
        <begin position="53"/>
        <end position="254"/>
    </location>
</feature>
<reference evidence="3 4" key="1">
    <citation type="submission" date="2022-08" db="EMBL/GenBank/DDBJ databases">
        <title>Reclassification of Massilia species as members of the genera Telluria, Duganella, Pseudoduganella, Mokoshia gen. nov. and Zemynaea gen. nov. using orthogonal and non-orthogonal genome-based approaches.</title>
        <authorList>
            <person name="Bowman J.P."/>
        </authorList>
    </citation>
    <scope>NUCLEOTIDE SEQUENCE [LARGE SCALE GENOMIC DNA]</scope>
    <source>
        <strain evidence="3 4">LMG 28164</strain>
    </source>
</reference>
<comment type="caution">
    <text evidence="3">The sequence shown here is derived from an EMBL/GenBank/DDBJ whole genome shotgun (WGS) entry which is preliminary data.</text>
</comment>
<evidence type="ECO:0000313" key="3">
    <source>
        <dbReference type="EMBL" id="MCS0588153.1"/>
    </source>
</evidence>
<proteinExistence type="predicted"/>
<name>A0ABT2A1T8_9BURK</name>
<gene>
    <name evidence="3" type="ORF">NX782_02915</name>
</gene>
<dbReference type="EMBL" id="JANUGX010000002">
    <property type="protein sequence ID" value="MCS0588153.1"/>
    <property type="molecule type" value="Genomic_DNA"/>
</dbReference>
<dbReference type="RefSeq" id="WP_258843996.1">
    <property type="nucleotide sequence ID" value="NZ_JANUGX010000002.1"/>
</dbReference>
<sequence length="653" mass="72162">MQDIQEYGAWRARVADALEQYRGWVQAAELLDGAAEQHLARALTRVRDDRLSVAFVAEFSRGKSELINALFFADYGQRIVPSSPGRTTMCPTELAYDPQLPPCLRLLPIETRAQRLATSDYRDDPAAWTVLPLDLDSPERMIATFRQVSLTRRVSVAEASSYGLYDPEDPDLSATLGDDGQVEIPQWRHALINFPHPLLKQGLVILDTPGLNAIGTEPELTLNLIPNAHAVLFILAAETGVTRSDIEVWRTHIGAASGSSAGRMVVLNKIDALWDELRSSEENDAAIARQQASVAQLLGVQEQQVFPVSAHKGLVGRVTQDMALFEKSRIGLLEAALFNELIPARQDILRRQLREDMAAITAGQQALLATRIRDLVEQLQELQSLRGKNQGVIAHMVRRVEMEKKEFDASLFKLQGTRAVFATLSTELYTCIGMDVVQAQVDAVRTAMEGVRFSTGMRAPVRVFFDEARARLDAASAKIGEIGAMMETMYRRFSAEHGLALAMPMALSLARYRSEIDAIEAIWQKQSGTATLLITSRGTLLERFVDSIAARVKHSFRAANADVEAWLKVIMAPLEAQIRQHREQLRHRQSSIQRIHDATEGLEQKIAAFEAAQQDLEQVKSRLATLAGTVTRVLNAPDAQPAPASASPSLEVA</sequence>
<evidence type="ECO:0000256" key="1">
    <source>
        <dbReference type="SAM" id="Coils"/>
    </source>
</evidence>
<evidence type="ECO:0000259" key="2">
    <source>
        <dbReference type="Pfam" id="PF00350"/>
    </source>
</evidence>
<dbReference type="PANTHER" id="PTHR43681">
    <property type="entry name" value="TRANSMEMBRANE GTPASE FZO"/>
    <property type="match status" value="1"/>
</dbReference>
<accession>A0ABT2A1T8</accession>
<dbReference type="InterPro" id="IPR045063">
    <property type="entry name" value="Dynamin_N"/>
</dbReference>
<dbReference type="InterPro" id="IPR051943">
    <property type="entry name" value="TRAFAC_Dynamin-like_GTPase"/>
</dbReference>
<keyword evidence="1" id="KW-0175">Coiled coil</keyword>
<dbReference type="Gene3D" id="3.40.50.300">
    <property type="entry name" value="P-loop containing nucleotide triphosphate hydrolases"/>
    <property type="match status" value="1"/>
</dbReference>
<dbReference type="Proteomes" id="UP001205560">
    <property type="component" value="Unassembled WGS sequence"/>
</dbReference>
<dbReference type="SUPFAM" id="SSF52540">
    <property type="entry name" value="P-loop containing nucleoside triphosphate hydrolases"/>
    <property type="match status" value="1"/>
</dbReference>
<feature type="coiled-coil region" evidence="1">
    <location>
        <begin position="599"/>
        <end position="629"/>
    </location>
</feature>
<evidence type="ECO:0000313" key="4">
    <source>
        <dbReference type="Proteomes" id="UP001205560"/>
    </source>
</evidence>
<dbReference type="PANTHER" id="PTHR43681:SF1">
    <property type="entry name" value="SARCALUMENIN"/>
    <property type="match status" value="1"/>
</dbReference>
<dbReference type="InterPro" id="IPR027417">
    <property type="entry name" value="P-loop_NTPase"/>
</dbReference>
<organism evidence="3 4">
    <name type="scientific">Massilia norwichensis</name>
    <dbReference type="NCBI Taxonomy" id="1442366"/>
    <lineage>
        <taxon>Bacteria</taxon>
        <taxon>Pseudomonadati</taxon>
        <taxon>Pseudomonadota</taxon>
        <taxon>Betaproteobacteria</taxon>
        <taxon>Burkholderiales</taxon>
        <taxon>Oxalobacteraceae</taxon>
        <taxon>Telluria group</taxon>
        <taxon>Massilia</taxon>
    </lineage>
</organism>
<dbReference type="Pfam" id="PF00350">
    <property type="entry name" value="Dynamin_N"/>
    <property type="match status" value="1"/>
</dbReference>